<dbReference type="InParanoid" id="E8R223"/>
<reference evidence="3 4" key="2">
    <citation type="journal article" date="2011" name="Stand. Genomic Sci.">
        <title>Complete genome sequence of Isosphaera pallida type strain (IS1B).</title>
        <authorList>
            <consortium name="US DOE Joint Genome Institute (JGI-PGF)"/>
            <person name="Goker M."/>
            <person name="Cleland D."/>
            <person name="Saunders E."/>
            <person name="Lapidus A."/>
            <person name="Nolan M."/>
            <person name="Lucas S."/>
            <person name="Hammon N."/>
            <person name="Deshpande S."/>
            <person name="Cheng J.F."/>
            <person name="Tapia R."/>
            <person name="Han C."/>
            <person name="Goodwin L."/>
            <person name="Pitluck S."/>
            <person name="Liolios K."/>
            <person name="Pagani I."/>
            <person name="Ivanova N."/>
            <person name="Mavromatis K."/>
            <person name="Pati A."/>
            <person name="Chen A."/>
            <person name="Palaniappan K."/>
            <person name="Land M."/>
            <person name="Hauser L."/>
            <person name="Chang Y.J."/>
            <person name="Jeffries C.D."/>
            <person name="Detter J.C."/>
            <person name="Beck B."/>
            <person name="Woyke T."/>
            <person name="Bristow J."/>
            <person name="Eisen J.A."/>
            <person name="Markowitz V."/>
            <person name="Hugenholtz P."/>
            <person name="Kyrpides N.C."/>
            <person name="Klenk H.P."/>
        </authorList>
    </citation>
    <scope>NUCLEOTIDE SEQUENCE [LARGE SCALE GENOMIC DNA]</scope>
    <source>
        <strain evidence="4">ATCC 43644 / DSM 9630 / IS1B</strain>
    </source>
</reference>
<proteinExistence type="predicted"/>
<dbReference type="HOGENOM" id="CLU_079585_0_0_0"/>
<dbReference type="AlphaFoldDB" id="E8R223"/>
<reference key="1">
    <citation type="submission" date="2010-11" db="EMBL/GenBank/DDBJ databases">
        <title>The complete sequence of chromosome of Isophaera pallida ATCC 43644.</title>
        <authorList>
            <consortium name="US DOE Joint Genome Institute (JGI-PGF)"/>
            <person name="Lucas S."/>
            <person name="Copeland A."/>
            <person name="Lapidus A."/>
            <person name="Bruce D."/>
            <person name="Goodwin L."/>
            <person name="Pitluck S."/>
            <person name="Kyrpides N."/>
            <person name="Mavromatis K."/>
            <person name="Pagani I."/>
            <person name="Ivanova N."/>
            <person name="Saunders E."/>
            <person name="Brettin T."/>
            <person name="Detter J.C."/>
            <person name="Han C."/>
            <person name="Tapia R."/>
            <person name="Land M."/>
            <person name="Hauser L."/>
            <person name="Markowitz V."/>
            <person name="Cheng J.-F."/>
            <person name="Hugenholtz P."/>
            <person name="Woyke T."/>
            <person name="Wu D."/>
            <person name="Eisen J.A."/>
        </authorList>
    </citation>
    <scope>NUCLEOTIDE SEQUENCE</scope>
    <source>
        <strain>ATCC 43644</strain>
    </source>
</reference>
<feature type="domain" description="ThuA-like" evidence="2">
    <location>
        <begin position="77"/>
        <end position="256"/>
    </location>
</feature>
<dbReference type="OrthoDB" id="251914at2"/>
<evidence type="ECO:0000259" key="2">
    <source>
        <dbReference type="Pfam" id="PF06283"/>
    </source>
</evidence>
<evidence type="ECO:0000313" key="4">
    <source>
        <dbReference type="Proteomes" id="UP000008631"/>
    </source>
</evidence>
<dbReference type="EMBL" id="CP002353">
    <property type="protein sequence ID" value="ADV62455.1"/>
    <property type="molecule type" value="Genomic_DNA"/>
</dbReference>
<name>E8R223_ISOPI</name>
<gene>
    <name evidence="3" type="ordered locus">Isop_1874</name>
</gene>
<dbReference type="Pfam" id="PF06283">
    <property type="entry name" value="ThuA"/>
    <property type="match status" value="1"/>
</dbReference>
<organism evidence="3 4">
    <name type="scientific">Isosphaera pallida (strain ATCC 43644 / DSM 9630 / IS1B)</name>
    <dbReference type="NCBI Taxonomy" id="575540"/>
    <lineage>
        <taxon>Bacteria</taxon>
        <taxon>Pseudomonadati</taxon>
        <taxon>Planctomycetota</taxon>
        <taxon>Planctomycetia</taxon>
        <taxon>Isosphaerales</taxon>
        <taxon>Isosphaeraceae</taxon>
        <taxon>Isosphaera</taxon>
    </lineage>
</organism>
<dbReference type="RefSeq" id="WP_013564743.1">
    <property type="nucleotide sequence ID" value="NC_014962.1"/>
</dbReference>
<keyword evidence="4" id="KW-1185">Reference proteome</keyword>
<dbReference type="Proteomes" id="UP000008631">
    <property type="component" value="Chromosome"/>
</dbReference>
<sequence>MTISRRRFQAAVLGMAGMVLSPWGRLGPTPTRAEEDCADRPIKVLLIGKDRDHPPGTHEYMDECRMLAACLTRIEGVEAVVSNGWPTDPAILDGVSTIFLYTAVGGDVLFKDPARRVEMQRLLDRGCGLVSIHWSTGVSDGEPAEAQLAALGGTFDTSYSKLKFATAILRKVDPDHPIGRGWNDFEMHDEFYLELKYAQGIRPLIAVELDGVTHTLGWTLERPNGGRSFGFVCGHFHENFVNDNYRGILLNAILWTAGREVPAEGAPKAVTAEELTLSPDPRRGTK</sequence>
<accession>E8R223</accession>
<dbReference type="KEGG" id="ipa:Isop_1874"/>
<protein>
    <recommendedName>
        <fullName evidence="2">ThuA-like domain-containing protein</fullName>
    </recommendedName>
</protein>
<dbReference type="InterPro" id="IPR029062">
    <property type="entry name" value="Class_I_gatase-like"/>
</dbReference>
<feature type="region of interest" description="Disordered" evidence="1">
    <location>
        <begin position="266"/>
        <end position="286"/>
    </location>
</feature>
<dbReference type="eggNOG" id="COG3828">
    <property type="taxonomic scope" value="Bacteria"/>
</dbReference>
<dbReference type="STRING" id="575540.Isop_1874"/>
<evidence type="ECO:0000313" key="3">
    <source>
        <dbReference type="EMBL" id="ADV62455.1"/>
    </source>
</evidence>
<dbReference type="InterPro" id="IPR029010">
    <property type="entry name" value="ThuA-like"/>
</dbReference>
<dbReference type="Gene3D" id="3.40.50.880">
    <property type="match status" value="1"/>
</dbReference>
<dbReference type="SUPFAM" id="SSF52317">
    <property type="entry name" value="Class I glutamine amidotransferase-like"/>
    <property type="match status" value="1"/>
</dbReference>
<evidence type="ECO:0000256" key="1">
    <source>
        <dbReference type="SAM" id="MobiDB-lite"/>
    </source>
</evidence>